<reference evidence="3 4" key="1">
    <citation type="submission" date="2018-03" db="EMBL/GenBank/DDBJ databases">
        <title>Draft Genome Sequences of the Obligatory Marine Myxobacteria Enhygromyxa salina SWB007.</title>
        <authorList>
            <person name="Poehlein A."/>
            <person name="Moghaddam J.A."/>
            <person name="Harms H."/>
            <person name="Alanjari M."/>
            <person name="Koenig G.M."/>
            <person name="Daniel R."/>
            <person name="Schaeberle T.F."/>
        </authorList>
    </citation>
    <scope>NUCLEOTIDE SEQUENCE [LARGE SCALE GENOMIC DNA]</scope>
    <source>
        <strain evidence="3 4">SWB007</strain>
    </source>
</reference>
<organism evidence="3 4">
    <name type="scientific">Enhygromyxa salina</name>
    <dbReference type="NCBI Taxonomy" id="215803"/>
    <lineage>
        <taxon>Bacteria</taxon>
        <taxon>Pseudomonadati</taxon>
        <taxon>Myxococcota</taxon>
        <taxon>Polyangia</taxon>
        <taxon>Nannocystales</taxon>
        <taxon>Nannocystaceae</taxon>
        <taxon>Enhygromyxa</taxon>
    </lineage>
</organism>
<keyword evidence="1" id="KW-1133">Transmembrane helix</keyword>
<dbReference type="InterPro" id="IPR017732">
    <property type="entry name" value="T4/T6SS_DotU"/>
</dbReference>
<evidence type="ECO:0000256" key="1">
    <source>
        <dbReference type="SAM" id="Phobius"/>
    </source>
</evidence>
<dbReference type="Pfam" id="PF09850">
    <property type="entry name" value="DotU"/>
    <property type="match status" value="1"/>
</dbReference>
<protein>
    <recommendedName>
        <fullName evidence="2">Type IV / VI secretion system DotU domain-containing protein</fullName>
    </recommendedName>
</protein>
<gene>
    <name evidence="3" type="ORF">ENSA7_16220</name>
</gene>
<dbReference type="InterPro" id="IPR038522">
    <property type="entry name" value="T4/T6SS_DotU_sf"/>
</dbReference>
<dbReference type="RefSeq" id="WP_146157458.1">
    <property type="nucleotide sequence ID" value="NZ_PVNL01000038.1"/>
</dbReference>
<feature type="transmembrane region" description="Helical" evidence="1">
    <location>
        <begin position="232"/>
        <end position="252"/>
    </location>
</feature>
<proteinExistence type="predicted"/>
<dbReference type="EMBL" id="PVNL01000038">
    <property type="protein sequence ID" value="PRQ08677.1"/>
    <property type="molecule type" value="Genomic_DNA"/>
</dbReference>
<evidence type="ECO:0000259" key="2">
    <source>
        <dbReference type="Pfam" id="PF09850"/>
    </source>
</evidence>
<accession>A0A2S9YU93</accession>
<evidence type="ECO:0000313" key="3">
    <source>
        <dbReference type="EMBL" id="PRQ08677.1"/>
    </source>
</evidence>
<dbReference type="Gene3D" id="1.25.40.590">
    <property type="entry name" value="Type IV / VI secretion system, DotU"/>
    <property type="match status" value="1"/>
</dbReference>
<comment type="caution">
    <text evidence="3">The sequence shown here is derived from an EMBL/GenBank/DDBJ whole genome shotgun (WGS) entry which is preliminary data.</text>
</comment>
<name>A0A2S9YU93_9BACT</name>
<dbReference type="Proteomes" id="UP000238823">
    <property type="component" value="Unassembled WGS sequence"/>
</dbReference>
<evidence type="ECO:0000313" key="4">
    <source>
        <dbReference type="Proteomes" id="UP000238823"/>
    </source>
</evidence>
<sequence>MSTDATTRYQVWAAIVDTTHELERLVATEVGDLPQRGPLASAAVRTRPPQLETSWRDPGAIGGGVGERAEASAMLRVAEPDDRDRASLTKLRASVSARVNLLWARLETQRGNTQIREALVIYFDERVMASLPEYLRLSWPLLQTDLTRSKTGGSDFFRFIDRALDDPKTPQLVFEVYYFCLNHGFQGRYSNELAQLDAYRRKLVARVEVSVPSAEAAPAETEGNLGKPWPVWAYYLVAGVAVVVISVLATVLSNYRSTEPTEAEARINALSEASIEAAIQRCPP</sequence>
<keyword evidence="1" id="KW-0812">Transmembrane</keyword>
<dbReference type="OrthoDB" id="345640at2"/>
<feature type="domain" description="Type IV / VI secretion system DotU" evidence="2">
    <location>
        <begin position="90"/>
        <end position="246"/>
    </location>
</feature>
<keyword evidence="1" id="KW-0472">Membrane</keyword>
<dbReference type="AlphaFoldDB" id="A0A2S9YU93"/>